<feature type="domain" description="NTP pyrophosphohydrolase MazG-like" evidence="1">
    <location>
        <begin position="64"/>
        <end position="124"/>
    </location>
</feature>
<accession>A0ABU2KUG2</accession>
<dbReference type="InterPro" id="IPR004518">
    <property type="entry name" value="MazG-like_dom"/>
</dbReference>
<dbReference type="PANTHER" id="PTHR42702:SF1">
    <property type="entry name" value="REGULATORY PROTEIN FOR BETA-LACTAMASE"/>
    <property type="match status" value="1"/>
</dbReference>
<name>A0ABU2KUG2_9ACTN</name>
<protein>
    <submittedName>
        <fullName evidence="2">MazG nucleotide pyrophosphohydrolase domain-containing protein</fullName>
    </submittedName>
</protein>
<gene>
    <name evidence="2" type="ORF">RM446_12470</name>
</gene>
<dbReference type="Pfam" id="PF03819">
    <property type="entry name" value="MazG"/>
    <property type="match status" value="1"/>
</dbReference>
<organism evidence="2 3">
    <name type="scientific">Streptomonospora wellingtoniae</name>
    <dbReference type="NCBI Taxonomy" id="3075544"/>
    <lineage>
        <taxon>Bacteria</taxon>
        <taxon>Bacillati</taxon>
        <taxon>Actinomycetota</taxon>
        <taxon>Actinomycetes</taxon>
        <taxon>Streptosporangiales</taxon>
        <taxon>Nocardiopsidaceae</taxon>
        <taxon>Streptomonospora</taxon>
    </lineage>
</organism>
<dbReference type="RefSeq" id="WP_311545413.1">
    <property type="nucleotide sequence ID" value="NZ_JAVREK010000011.1"/>
</dbReference>
<dbReference type="Proteomes" id="UP001183226">
    <property type="component" value="Unassembled WGS sequence"/>
</dbReference>
<dbReference type="Gene3D" id="1.10.287.1080">
    <property type="entry name" value="MazG-like"/>
    <property type="match status" value="1"/>
</dbReference>
<sequence length="137" mass="15332">MTDRAAELEAKVRSLAHFNRMYHQDRTDAWARIEELEHELEQARESSTATVVARLFEAMGIDGQSPRECVAHLCEEVGELAKATRTGDRANLAEEVGDVGILLHRIAALYGVDVDQAIREKAASRLERHHNTEGADR</sequence>
<reference evidence="3" key="1">
    <citation type="submission" date="2023-07" db="EMBL/GenBank/DDBJ databases">
        <title>30 novel species of actinomycetes from the DSMZ collection.</title>
        <authorList>
            <person name="Nouioui I."/>
        </authorList>
    </citation>
    <scope>NUCLEOTIDE SEQUENCE [LARGE SCALE GENOMIC DNA]</scope>
    <source>
        <strain evidence="3">DSM 45055</strain>
    </source>
</reference>
<evidence type="ECO:0000313" key="2">
    <source>
        <dbReference type="EMBL" id="MDT0302929.1"/>
    </source>
</evidence>
<proteinExistence type="predicted"/>
<keyword evidence="3" id="KW-1185">Reference proteome</keyword>
<dbReference type="EMBL" id="JAVREK010000011">
    <property type="protein sequence ID" value="MDT0302929.1"/>
    <property type="molecule type" value="Genomic_DNA"/>
</dbReference>
<evidence type="ECO:0000259" key="1">
    <source>
        <dbReference type="Pfam" id="PF03819"/>
    </source>
</evidence>
<comment type="caution">
    <text evidence="2">The sequence shown here is derived from an EMBL/GenBank/DDBJ whole genome shotgun (WGS) entry which is preliminary data.</text>
</comment>
<dbReference type="PANTHER" id="PTHR42702">
    <property type="entry name" value="NUCLEOTIDE PYROPHOSPHOHYDROLASE"/>
    <property type="match status" value="1"/>
</dbReference>
<dbReference type="SUPFAM" id="SSF101386">
    <property type="entry name" value="all-alpha NTP pyrophosphatases"/>
    <property type="match status" value="1"/>
</dbReference>
<evidence type="ECO:0000313" key="3">
    <source>
        <dbReference type="Proteomes" id="UP001183226"/>
    </source>
</evidence>